<evidence type="ECO:0000313" key="2">
    <source>
        <dbReference type="Proteomes" id="UP001500466"/>
    </source>
</evidence>
<protein>
    <submittedName>
        <fullName evidence="1">Uncharacterized protein</fullName>
    </submittedName>
</protein>
<sequence>MKAGIPGMRHVHVGGSSSRALADLGLLRRDDELVETLRARTAGHPNTDRLARLFHALVAEVDGVPSGRRAVTDRC</sequence>
<proteinExistence type="predicted"/>
<reference evidence="2" key="1">
    <citation type="journal article" date="2019" name="Int. J. Syst. Evol. Microbiol.">
        <title>The Global Catalogue of Microorganisms (GCM) 10K type strain sequencing project: providing services to taxonomists for standard genome sequencing and annotation.</title>
        <authorList>
            <consortium name="The Broad Institute Genomics Platform"/>
            <consortium name="The Broad Institute Genome Sequencing Center for Infectious Disease"/>
            <person name="Wu L."/>
            <person name="Ma J."/>
        </authorList>
    </citation>
    <scope>NUCLEOTIDE SEQUENCE [LARGE SCALE GENOMIC DNA]</scope>
    <source>
        <strain evidence="2">JCM 17986</strain>
    </source>
</reference>
<evidence type="ECO:0000313" key="1">
    <source>
        <dbReference type="EMBL" id="GAA4948732.1"/>
    </source>
</evidence>
<dbReference type="EMBL" id="BAABHS010000002">
    <property type="protein sequence ID" value="GAA4948732.1"/>
    <property type="molecule type" value="Genomic_DNA"/>
</dbReference>
<dbReference type="RefSeq" id="WP_345673653.1">
    <property type="nucleotide sequence ID" value="NZ_BAABHS010000002.1"/>
</dbReference>
<comment type="caution">
    <text evidence="1">The sequence shown here is derived from an EMBL/GenBank/DDBJ whole genome shotgun (WGS) entry which is preliminary data.</text>
</comment>
<name>A0ABP9GRL6_9ACTN</name>
<organism evidence="1 2">
    <name type="scientific">Yinghuangia aomiensis</name>
    <dbReference type="NCBI Taxonomy" id="676205"/>
    <lineage>
        <taxon>Bacteria</taxon>
        <taxon>Bacillati</taxon>
        <taxon>Actinomycetota</taxon>
        <taxon>Actinomycetes</taxon>
        <taxon>Kitasatosporales</taxon>
        <taxon>Streptomycetaceae</taxon>
        <taxon>Yinghuangia</taxon>
    </lineage>
</organism>
<accession>A0ABP9GRL6</accession>
<gene>
    <name evidence="1" type="ORF">GCM10023205_06140</name>
</gene>
<dbReference type="Proteomes" id="UP001500466">
    <property type="component" value="Unassembled WGS sequence"/>
</dbReference>
<keyword evidence="2" id="KW-1185">Reference proteome</keyword>